<dbReference type="OrthoDB" id="5122062at2"/>
<dbReference type="SUPFAM" id="SSF55729">
    <property type="entry name" value="Acyl-CoA N-acyltransferases (Nat)"/>
    <property type="match status" value="1"/>
</dbReference>
<dbReference type="CDD" id="cd04301">
    <property type="entry name" value="NAT_SF"/>
    <property type="match status" value="1"/>
</dbReference>
<evidence type="ECO:0000313" key="3">
    <source>
        <dbReference type="Proteomes" id="UP000327000"/>
    </source>
</evidence>
<accession>A0A5N5W518</accession>
<dbReference type="InterPro" id="IPR000182">
    <property type="entry name" value="GNAT_dom"/>
</dbReference>
<reference evidence="2 3" key="1">
    <citation type="journal article" date="2019" name="Microb. Cell Fact.">
        <title>Exploring novel herbicidin analogues by transcriptional regulator overexpression and MS/MS molecular networking.</title>
        <authorList>
            <person name="Shi Y."/>
            <person name="Gu R."/>
            <person name="Li Y."/>
            <person name="Wang X."/>
            <person name="Ren W."/>
            <person name="Li X."/>
            <person name="Wang L."/>
            <person name="Xie Y."/>
            <person name="Hong B."/>
        </authorList>
    </citation>
    <scope>NUCLEOTIDE SEQUENCE [LARGE SCALE GENOMIC DNA]</scope>
    <source>
        <strain evidence="2 3">US-43</strain>
    </source>
</reference>
<keyword evidence="2" id="KW-0808">Transferase</keyword>
<dbReference type="PANTHER" id="PTHR37817">
    <property type="entry name" value="N-ACETYLTRANSFERASE EIS"/>
    <property type="match status" value="1"/>
</dbReference>
<organism evidence="2 3">
    <name type="scientific">Streptomyces mobaraensis</name>
    <name type="common">Streptoverticillium mobaraense</name>
    <dbReference type="NCBI Taxonomy" id="35621"/>
    <lineage>
        <taxon>Bacteria</taxon>
        <taxon>Bacillati</taxon>
        <taxon>Actinomycetota</taxon>
        <taxon>Actinomycetes</taxon>
        <taxon>Kitasatosporales</taxon>
        <taxon>Streptomycetaceae</taxon>
        <taxon>Streptomyces</taxon>
    </lineage>
</organism>
<dbReference type="EMBL" id="VOKX01000038">
    <property type="protein sequence ID" value="KAB7842186.1"/>
    <property type="molecule type" value="Genomic_DNA"/>
</dbReference>
<dbReference type="PANTHER" id="PTHR37817:SF1">
    <property type="entry name" value="N-ACETYLTRANSFERASE EIS"/>
    <property type="match status" value="1"/>
</dbReference>
<dbReference type="AlphaFoldDB" id="A0A5N5W518"/>
<dbReference type="GO" id="GO:0034069">
    <property type="term" value="F:aminoglycoside N-acetyltransferase activity"/>
    <property type="evidence" value="ECO:0007669"/>
    <property type="project" value="TreeGrafter"/>
</dbReference>
<proteinExistence type="predicted"/>
<dbReference type="PROSITE" id="PS51186">
    <property type="entry name" value="GNAT"/>
    <property type="match status" value="1"/>
</dbReference>
<dbReference type="Proteomes" id="UP000327000">
    <property type="component" value="Unassembled WGS sequence"/>
</dbReference>
<dbReference type="Pfam" id="PF13527">
    <property type="entry name" value="Acetyltransf_9"/>
    <property type="match status" value="1"/>
</dbReference>
<evidence type="ECO:0000259" key="1">
    <source>
        <dbReference type="PROSITE" id="PS51186"/>
    </source>
</evidence>
<dbReference type="RefSeq" id="WP_004942043.1">
    <property type="nucleotide sequence ID" value="NZ_JBFADJ010000025.1"/>
</dbReference>
<protein>
    <submittedName>
        <fullName evidence="2">GNAT family N-acetyltransferase</fullName>
    </submittedName>
</protein>
<feature type="domain" description="N-acetyltransferase" evidence="1">
    <location>
        <begin position="11"/>
        <end position="150"/>
    </location>
</feature>
<name>A0A5N5W518_STRMB</name>
<evidence type="ECO:0000313" key="2">
    <source>
        <dbReference type="EMBL" id="KAB7842186.1"/>
    </source>
</evidence>
<comment type="caution">
    <text evidence="2">The sequence shown here is derived from an EMBL/GenBank/DDBJ whole genome shotgun (WGS) entry which is preliminary data.</text>
</comment>
<dbReference type="Gene3D" id="3.40.630.30">
    <property type="match status" value="1"/>
</dbReference>
<dbReference type="GO" id="GO:0030649">
    <property type="term" value="P:aminoglycoside antibiotic catabolic process"/>
    <property type="evidence" value="ECO:0007669"/>
    <property type="project" value="TreeGrafter"/>
</dbReference>
<gene>
    <name evidence="2" type="ORF">FRZ00_19810</name>
</gene>
<keyword evidence="3" id="KW-1185">Reference proteome</keyword>
<dbReference type="InterPro" id="IPR016181">
    <property type="entry name" value="Acyl_CoA_acyltransferase"/>
</dbReference>
<sequence>MSDSTDPSGPVTVRLADYSPTEIFGDTPDPFGVEAVGMTWRPKEEHFGVLWDGRLVAHAGLVELPLTAGGVRMDVAGLGGVAVAPGMRGRGLARRAVAAAMDDARARGLPFGLLFCRPDRVGLYERLGWHPVTGEVEVEQPDGPRVMPLRTMWTALRAGAAWPPGPVRLHSLPM</sequence>
<dbReference type="InterPro" id="IPR051554">
    <property type="entry name" value="Acetyltransferase_Eis"/>
</dbReference>